<evidence type="ECO:0000256" key="7">
    <source>
        <dbReference type="PIRSR" id="PIRSR604361-1"/>
    </source>
</evidence>
<dbReference type="GO" id="GO:0046872">
    <property type="term" value="F:metal ion binding"/>
    <property type="evidence" value="ECO:0007669"/>
    <property type="project" value="UniProtKB-UniRule"/>
</dbReference>
<organism evidence="11 12">
    <name type="scientific">Cyanidiococcus yangmingshanensis</name>
    <dbReference type="NCBI Taxonomy" id="2690220"/>
    <lineage>
        <taxon>Eukaryota</taxon>
        <taxon>Rhodophyta</taxon>
        <taxon>Bangiophyceae</taxon>
        <taxon>Cyanidiales</taxon>
        <taxon>Cyanidiaceae</taxon>
        <taxon>Cyanidiococcus</taxon>
    </lineage>
</organism>
<feature type="binding site" evidence="8">
    <location>
        <position position="119"/>
    </location>
    <ligand>
        <name>Zn(2+)</name>
        <dbReference type="ChEBI" id="CHEBI:29105"/>
        <note>ligand shared between dimeric partners</note>
    </ligand>
</feature>
<evidence type="ECO:0000256" key="2">
    <source>
        <dbReference type="ARBA" id="ARBA00010363"/>
    </source>
</evidence>
<dbReference type="OrthoDB" id="16820at2759"/>
<dbReference type="CDD" id="cd07233">
    <property type="entry name" value="GlxI_Zn"/>
    <property type="match status" value="1"/>
</dbReference>
<dbReference type="SUPFAM" id="SSF54593">
    <property type="entry name" value="Glyoxalase/Bleomycin resistance protein/Dihydroxybiphenyl dioxygenase"/>
    <property type="match status" value="1"/>
</dbReference>
<protein>
    <recommendedName>
        <fullName evidence="3 9">Lactoylglutathione lyase</fullName>
        <ecNumber evidence="3 9">4.4.1.5</ecNumber>
    </recommendedName>
    <alternativeName>
        <fullName evidence="9">Glyoxalase I</fullName>
    </alternativeName>
</protein>
<evidence type="ECO:0000313" key="12">
    <source>
        <dbReference type="Proteomes" id="UP000530660"/>
    </source>
</evidence>
<evidence type="ECO:0000256" key="3">
    <source>
        <dbReference type="ARBA" id="ARBA00012081"/>
    </source>
</evidence>
<feature type="binding site" evidence="8">
    <location>
        <position position="50"/>
    </location>
    <ligand>
        <name>Zn(2+)</name>
        <dbReference type="ChEBI" id="CHEBI:29105"/>
        <note>ligand shared between dimeric partners</note>
    </ligand>
</feature>
<keyword evidence="5 8" id="KW-0862">Zinc</keyword>
<evidence type="ECO:0000256" key="8">
    <source>
        <dbReference type="PIRSR" id="PIRSR604361-3"/>
    </source>
</evidence>
<dbReference type="UniPathway" id="UPA00619">
    <property type="reaction ID" value="UER00675"/>
</dbReference>
<keyword evidence="6 9" id="KW-0456">Lyase</keyword>
<comment type="caution">
    <text evidence="11">The sequence shown here is derived from an EMBL/GenBank/DDBJ whole genome shotgun (WGS) entry which is preliminary data.</text>
</comment>
<evidence type="ECO:0000256" key="1">
    <source>
        <dbReference type="ARBA" id="ARBA00005008"/>
    </source>
</evidence>
<dbReference type="Proteomes" id="UP000530660">
    <property type="component" value="Unassembled WGS sequence"/>
</dbReference>
<sequence>MFVTAGATFVQICLRPGKAVSSARVASSTPAHWKMSGSEGFLGKNAVFAQTMLRVKDPAQSRRFYEALGLRFLTRFDFPELSFSLYFFALEDDITVPDESAPQPERAKWLFSRPYPTLELTHNWGSEKDPNFKYANGNTEPGKGYGHIGFLVDDLHASCAKVEKAGYTVSRKPGPFQNVGEIAFIRDPDDYWIELIQKSKPSAP</sequence>
<evidence type="ECO:0000256" key="4">
    <source>
        <dbReference type="ARBA" id="ARBA00022723"/>
    </source>
</evidence>
<dbReference type="PROSITE" id="PS51819">
    <property type="entry name" value="VOC"/>
    <property type="match status" value="1"/>
</dbReference>
<dbReference type="PROSITE" id="PS00934">
    <property type="entry name" value="GLYOXALASE_I_1"/>
    <property type="match status" value="1"/>
</dbReference>
<dbReference type="InterPro" id="IPR004361">
    <property type="entry name" value="Glyoxalase_1"/>
</dbReference>
<keyword evidence="12" id="KW-1185">Reference proteome</keyword>
<reference evidence="11 12" key="1">
    <citation type="journal article" date="2020" name="J. Phycol.">
        <title>Comparative genome analysis reveals Cyanidiococcus gen. nov., a new extremophilic red algal genus sister to Cyanidioschyzon (Cyanidioschyzonaceae, Rhodophyta).</title>
        <authorList>
            <person name="Liu S.-L."/>
            <person name="Chiang Y.-R."/>
            <person name="Yoon H.S."/>
            <person name="Fu H.-Y."/>
        </authorList>
    </citation>
    <scope>NUCLEOTIDE SEQUENCE [LARGE SCALE GENOMIC DNA]</scope>
    <source>
        <strain evidence="11 12">THAL066</strain>
    </source>
</reference>
<proteinExistence type="inferred from homology"/>
<dbReference type="InterPro" id="IPR037523">
    <property type="entry name" value="VOC_core"/>
</dbReference>
<dbReference type="Gene3D" id="3.10.180.10">
    <property type="entry name" value="2,3-Dihydroxybiphenyl 1,2-Dioxygenase, domain 1"/>
    <property type="match status" value="1"/>
</dbReference>
<comment type="pathway">
    <text evidence="1 9">Secondary metabolite metabolism; methylglyoxal degradation; (R)-lactate from methylglyoxal: step 1/2.</text>
</comment>
<evidence type="ECO:0000256" key="6">
    <source>
        <dbReference type="ARBA" id="ARBA00023239"/>
    </source>
</evidence>
<dbReference type="InterPro" id="IPR018146">
    <property type="entry name" value="Glyoxalase_1_CS"/>
</dbReference>
<dbReference type="PROSITE" id="PS00935">
    <property type="entry name" value="GLYOXALASE_I_2"/>
    <property type="match status" value="1"/>
</dbReference>
<evidence type="ECO:0000256" key="5">
    <source>
        <dbReference type="ARBA" id="ARBA00022833"/>
    </source>
</evidence>
<comment type="cofactor">
    <cofactor evidence="8">
        <name>Zn(2+)</name>
        <dbReference type="ChEBI" id="CHEBI:29105"/>
    </cofactor>
    <text evidence="8">Binds 1 zinc ion per subunit. In the homodimer, two zinc ions are bound between subunits.</text>
</comment>
<comment type="function">
    <text evidence="9">Catalyzes the conversion of hemimercaptal, formed from methylglyoxal and glutathione, to S-lactoylglutathione.</text>
</comment>
<comment type="similarity">
    <text evidence="2 9">Belongs to the glyoxalase I family.</text>
</comment>
<dbReference type="NCBIfam" id="TIGR00068">
    <property type="entry name" value="glyox_I"/>
    <property type="match status" value="1"/>
</dbReference>
<dbReference type="PANTHER" id="PTHR10374">
    <property type="entry name" value="LACTOYLGLUTATHIONE LYASE GLYOXALASE I"/>
    <property type="match status" value="1"/>
</dbReference>
<dbReference type="GO" id="GO:0004462">
    <property type="term" value="F:lactoylglutathione lyase activity"/>
    <property type="evidence" value="ECO:0007669"/>
    <property type="project" value="UniProtKB-UniRule"/>
</dbReference>
<dbReference type="EMBL" id="VWRR01000015">
    <property type="protein sequence ID" value="KAF6001243.1"/>
    <property type="molecule type" value="Genomic_DNA"/>
</dbReference>
<comment type="catalytic activity">
    <reaction evidence="9">
        <text>(R)-S-lactoylglutathione = methylglyoxal + glutathione</text>
        <dbReference type="Rhea" id="RHEA:19069"/>
        <dbReference type="ChEBI" id="CHEBI:17158"/>
        <dbReference type="ChEBI" id="CHEBI:57474"/>
        <dbReference type="ChEBI" id="CHEBI:57925"/>
        <dbReference type="EC" id="4.4.1.5"/>
    </reaction>
</comment>
<feature type="domain" description="VOC" evidence="10">
    <location>
        <begin position="47"/>
        <end position="198"/>
    </location>
</feature>
<feature type="active site" description="Proton donor/acceptor" evidence="7">
    <location>
        <position position="194"/>
    </location>
</feature>
<dbReference type="PANTHER" id="PTHR10374:SF30">
    <property type="entry name" value="LACTOYLGLUTATHIONE LYASE"/>
    <property type="match status" value="1"/>
</dbReference>
<dbReference type="Pfam" id="PF00903">
    <property type="entry name" value="Glyoxalase"/>
    <property type="match status" value="1"/>
</dbReference>
<evidence type="ECO:0000259" key="10">
    <source>
        <dbReference type="PROSITE" id="PS51819"/>
    </source>
</evidence>
<gene>
    <name evidence="11" type="ORF">F1559_001713</name>
</gene>
<dbReference type="AlphaFoldDB" id="A0A7J7IDS2"/>
<feature type="binding site" evidence="8">
    <location>
        <position position="147"/>
    </location>
    <ligand>
        <name>Zn(2+)</name>
        <dbReference type="ChEBI" id="CHEBI:29105"/>
        <note>ligand shared between dimeric partners</note>
    </ligand>
</feature>
<dbReference type="InterPro" id="IPR004360">
    <property type="entry name" value="Glyas_Fos-R_dOase_dom"/>
</dbReference>
<keyword evidence="4 8" id="KW-0479">Metal-binding</keyword>
<feature type="binding site" evidence="8">
    <location>
        <position position="194"/>
    </location>
    <ligand>
        <name>Zn(2+)</name>
        <dbReference type="ChEBI" id="CHEBI:29105"/>
        <note>ligand shared between dimeric partners</note>
    </ligand>
</feature>
<dbReference type="EC" id="4.4.1.5" evidence="3 9"/>
<accession>A0A7J7IDS2</accession>
<evidence type="ECO:0000313" key="11">
    <source>
        <dbReference type="EMBL" id="KAF6001243.1"/>
    </source>
</evidence>
<evidence type="ECO:0000256" key="9">
    <source>
        <dbReference type="RuleBase" id="RU361179"/>
    </source>
</evidence>
<dbReference type="InterPro" id="IPR029068">
    <property type="entry name" value="Glyas_Bleomycin-R_OHBP_Dase"/>
</dbReference>
<name>A0A7J7IDS2_9RHOD</name>